<proteinExistence type="predicted"/>
<dbReference type="Pfam" id="PF02423">
    <property type="entry name" value="OCD_Mu_crystall"/>
    <property type="match status" value="1"/>
</dbReference>
<dbReference type="EMBL" id="PJKN01000002">
    <property type="protein sequence ID" value="PNC57066.1"/>
    <property type="molecule type" value="Genomic_DNA"/>
</dbReference>
<sequence>MLTIPHEIISSLNISPRQSIQWVKESFHIKEEEPVFLPHKTSIAFEEGKFMNTMPCIVPGLNAMGVKIVTRYPERAKTINGEILLYDYHTGELLALMDAFWVTNARTGAVAALALQTFARQDFQTISLMGLGNTARATMACILALYPEKNFTVRLLSYKTHVPQFIEEFQCHSNVRFEEVKNINNLIDGTDAVISCITNAEGILAEDSCFKPGITVIPVHTKGFQNCDLFFDKVFADDRDHVKNFRHFERFRQFGEIAPVLAGKTAGRTSPEERILSYNIGLGLHDIVFAKHIYDHLIHVEEQKEKSPSFHFRQTACLS</sequence>
<evidence type="ECO:0000313" key="1">
    <source>
        <dbReference type="EMBL" id="PNC57066.1"/>
    </source>
</evidence>
<dbReference type="SUPFAM" id="SSF51735">
    <property type="entry name" value="NAD(P)-binding Rossmann-fold domains"/>
    <property type="match status" value="1"/>
</dbReference>
<organism evidence="1 2">
    <name type="scientific">Akkermansia muciniphila</name>
    <dbReference type="NCBI Taxonomy" id="239935"/>
    <lineage>
        <taxon>Bacteria</taxon>
        <taxon>Pseudomonadati</taxon>
        <taxon>Verrucomicrobiota</taxon>
        <taxon>Verrucomicrobiia</taxon>
        <taxon>Verrucomicrobiales</taxon>
        <taxon>Akkermansiaceae</taxon>
        <taxon>Akkermansia</taxon>
    </lineage>
</organism>
<dbReference type="InterPro" id="IPR003462">
    <property type="entry name" value="ODC_Mu_crystall"/>
</dbReference>
<name>A0AAP8NN11_9BACT</name>
<evidence type="ECO:0000313" key="2">
    <source>
        <dbReference type="Proteomes" id="UP000235914"/>
    </source>
</evidence>
<dbReference type="InterPro" id="IPR036291">
    <property type="entry name" value="NAD(P)-bd_dom_sf"/>
</dbReference>
<dbReference type="PANTHER" id="PTHR13812">
    <property type="entry name" value="KETIMINE REDUCTASE MU-CRYSTALLIN"/>
    <property type="match status" value="1"/>
</dbReference>
<reference evidence="1 2" key="1">
    <citation type="journal article" date="2017" name="BMC Genomics">
        <title>Genome sequencing of 39 Akkermansia muciniphila isolates reveals its population structure, genomic and functional diverisity, and global distribution in mammalian gut microbiotas.</title>
        <authorList>
            <person name="Guo X."/>
            <person name="Li S."/>
            <person name="Zhang J."/>
            <person name="Wu F."/>
            <person name="Li X."/>
            <person name="Wu D."/>
            <person name="Zhang M."/>
            <person name="Ou Z."/>
            <person name="Jie Z."/>
            <person name="Yan Q."/>
            <person name="Li P."/>
            <person name="Yi J."/>
            <person name="Peng Y."/>
        </authorList>
    </citation>
    <scope>NUCLEOTIDE SEQUENCE [LARGE SCALE GENOMIC DNA]</scope>
    <source>
        <strain evidence="1 2">GP43</strain>
    </source>
</reference>
<dbReference type="InterPro" id="IPR023401">
    <property type="entry name" value="ODC_N"/>
</dbReference>
<gene>
    <name evidence="1" type="ORF">CXU09_05740</name>
</gene>
<comment type="caution">
    <text evidence="1">The sequence shown here is derived from an EMBL/GenBank/DDBJ whole genome shotgun (WGS) entry which is preliminary data.</text>
</comment>
<dbReference type="RefSeq" id="WP_102735525.1">
    <property type="nucleotide sequence ID" value="NZ_PJKN01000002.1"/>
</dbReference>
<accession>A0AAP8NN11</accession>
<protein>
    <submittedName>
        <fullName evidence="1">Ornithine cyclodeaminase</fullName>
    </submittedName>
</protein>
<dbReference type="Proteomes" id="UP000235914">
    <property type="component" value="Unassembled WGS sequence"/>
</dbReference>
<dbReference type="Gene3D" id="3.30.1780.10">
    <property type="entry name" value="ornithine cyclodeaminase, domain 1"/>
    <property type="match status" value="1"/>
</dbReference>
<dbReference type="AlphaFoldDB" id="A0AAP8NN11"/>
<dbReference type="Gene3D" id="3.40.50.720">
    <property type="entry name" value="NAD(P)-binding Rossmann-like Domain"/>
    <property type="match status" value="1"/>
</dbReference>
<dbReference type="GO" id="GO:0005737">
    <property type="term" value="C:cytoplasm"/>
    <property type="evidence" value="ECO:0007669"/>
    <property type="project" value="TreeGrafter"/>
</dbReference>
<dbReference type="PANTHER" id="PTHR13812:SF19">
    <property type="entry name" value="KETIMINE REDUCTASE MU-CRYSTALLIN"/>
    <property type="match status" value="1"/>
</dbReference>